<evidence type="ECO:0000256" key="1">
    <source>
        <dbReference type="SAM" id="Phobius"/>
    </source>
</evidence>
<dbReference type="EMBL" id="JAHDYR010000017">
    <property type="protein sequence ID" value="KAG9394092.1"/>
    <property type="molecule type" value="Genomic_DNA"/>
</dbReference>
<evidence type="ECO:0000313" key="3">
    <source>
        <dbReference type="EMBL" id="KAG9394092.1"/>
    </source>
</evidence>
<dbReference type="SUPFAM" id="SSF140931">
    <property type="entry name" value="Fic-like"/>
    <property type="match status" value="1"/>
</dbReference>
<dbReference type="Proteomes" id="UP000717585">
    <property type="component" value="Unassembled WGS sequence"/>
</dbReference>
<keyword evidence="1" id="KW-1133">Transmembrane helix</keyword>
<evidence type="ECO:0000259" key="2">
    <source>
        <dbReference type="PROSITE" id="PS51459"/>
    </source>
</evidence>
<name>A0A8J6BBS7_9EUKA</name>
<reference evidence="3" key="1">
    <citation type="submission" date="2021-05" db="EMBL/GenBank/DDBJ databases">
        <title>A free-living protist that lacks canonical eukaryotic 1 DNA replication and segregation systems.</title>
        <authorList>
            <person name="Salas-Leiva D.E."/>
            <person name="Tromer E.C."/>
            <person name="Curtis B.A."/>
            <person name="Jerlstrom-Hultqvist J."/>
            <person name="Kolisko M."/>
            <person name="Yi Z."/>
            <person name="Salas-Leiva J.S."/>
            <person name="Gallot-Lavallee L."/>
            <person name="Kops G.J.P.L."/>
            <person name="Archibald J.M."/>
            <person name="Simpson A.G.B."/>
            <person name="Roger A.J."/>
        </authorList>
    </citation>
    <scope>NUCLEOTIDE SEQUENCE</scope>
    <source>
        <strain evidence="3">BICM</strain>
    </source>
</reference>
<proteinExistence type="predicted"/>
<dbReference type="InterPro" id="IPR003812">
    <property type="entry name" value="Fido"/>
</dbReference>
<dbReference type="Gene3D" id="1.10.3290.10">
    <property type="entry name" value="Fido-like domain"/>
    <property type="match status" value="1"/>
</dbReference>
<dbReference type="Pfam" id="PF02661">
    <property type="entry name" value="Fic"/>
    <property type="match status" value="1"/>
</dbReference>
<keyword evidence="4" id="KW-1185">Reference proteome</keyword>
<keyword evidence="1" id="KW-0812">Transmembrane</keyword>
<keyword evidence="1" id="KW-0472">Membrane</keyword>
<sequence length="294" mass="32104">MRHIGAPSPTVKDEEKEDLMRSFIDMLTSVRSVVGDSGRPEAVAFASVAGFQFAHVHPYPDGNGRASRIFFLLLMSVCGLPASIAQAPYSLAIFRSLSLRRLFYGTQDIVSNWLLAALDQEPMLVGERTPEQLMELADAGRESGGKLYCPKPGDAADFFAYYDGTPFAHAGLKAALALHYFMVAAHELQLLAEACPDDDAELKKAIEAVGHAVLKGGGSQDSLDAKIAQRDFNPDCFGAPEVAWERGERVDLREFVEALRNTTTRESYGLKDELTDVVLDRMAGMIGETAKGEW</sequence>
<organism evidence="3 4">
    <name type="scientific">Carpediemonas membranifera</name>
    <dbReference type="NCBI Taxonomy" id="201153"/>
    <lineage>
        <taxon>Eukaryota</taxon>
        <taxon>Metamonada</taxon>
        <taxon>Carpediemonas-like organisms</taxon>
        <taxon>Carpediemonas</taxon>
    </lineage>
</organism>
<evidence type="ECO:0000313" key="4">
    <source>
        <dbReference type="Proteomes" id="UP000717585"/>
    </source>
</evidence>
<gene>
    <name evidence="3" type="ORF">J8273_4455</name>
</gene>
<comment type="caution">
    <text evidence="3">The sequence shown here is derived from an EMBL/GenBank/DDBJ whole genome shotgun (WGS) entry which is preliminary data.</text>
</comment>
<dbReference type="OrthoDB" id="439046at2759"/>
<accession>A0A8J6BBS7</accession>
<dbReference type="AlphaFoldDB" id="A0A8J6BBS7"/>
<feature type="transmembrane region" description="Helical" evidence="1">
    <location>
        <begin position="69"/>
        <end position="94"/>
    </location>
</feature>
<dbReference type="PROSITE" id="PS51459">
    <property type="entry name" value="FIDO"/>
    <property type="match status" value="1"/>
</dbReference>
<dbReference type="InterPro" id="IPR036597">
    <property type="entry name" value="Fido-like_dom_sf"/>
</dbReference>
<protein>
    <submittedName>
        <fullName evidence="3">Fic/DOC family</fullName>
    </submittedName>
</protein>
<feature type="domain" description="Fido" evidence="2">
    <location>
        <begin position="1"/>
        <end position="116"/>
    </location>
</feature>